<name>A0A816VPA4_9BILA</name>
<dbReference type="Proteomes" id="UP000663856">
    <property type="component" value="Unassembled WGS sequence"/>
</dbReference>
<sequence>MVHHLPDLMIPKVHFISEYWRLIGANGPATHFWCMRYEAKHLYFKRLATRSSCFKNPAFTLAKRHQLRQCLILSNKNYYNIFSETTSLKIVKHSQLSILVQRLFKENHIHETIFDECKSIHYKNVLIMARSVFIEKLVYEEEEPCFVYVLHLLKVQNIWKAVVEHLQVIGFNEKLWSYEIEFRGTLDLLDL</sequence>
<dbReference type="EMBL" id="CAJNRF010010712">
    <property type="protein sequence ID" value="CAF2123463.1"/>
    <property type="molecule type" value="Genomic_DNA"/>
</dbReference>
<comment type="caution">
    <text evidence="1">The sequence shown here is derived from an EMBL/GenBank/DDBJ whole genome shotgun (WGS) entry which is preliminary data.</text>
</comment>
<accession>A0A816VPA4</accession>
<evidence type="ECO:0000313" key="3">
    <source>
        <dbReference type="Proteomes" id="UP000663856"/>
    </source>
</evidence>
<evidence type="ECO:0000313" key="1">
    <source>
        <dbReference type="EMBL" id="CAF2123463.1"/>
    </source>
</evidence>
<reference evidence="1" key="1">
    <citation type="submission" date="2021-02" db="EMBL/GenBank/DDBJ databases">
        <authorList>
            <person name="Nowell W R."/>
        </authorList>
    </citation>
    <scope>NUCLEOTIDE SEQUENCE</scope>
</reference>
<evidence type="ECO:0000313" key="4">
    <source>
        <dbReference type="Proteomes" id="UP000663866"/>
    </source>
</evidence>
<protein>
    <submittedName>
        <fullName evidence="1">Uncharacterized protein</fullName>
    </submittedName>
</protein>
<gene>
    <name evidence="2" type="ORF">OVN521_LOCUS42077</name>
    <name evidence="1" type="ORF">WKI299_LOCUS24837</name>
</gene>
<dbReference type="Proteomes" id="UP000663866">
    <property type="component" value="Unassembled WGS sequence"/>
</dbReference>
<keyword evidence="4" id="KW-1185">Reference proteome</keyword>
<proteinExistence type="predicted"/>
<feature type="non-terminal residue" evidence="1">
    <location>
        <position position="191"/>
    </location>
</feature>
<organism evidence="1 3">
    <name type="scientific">Rotaria magnacalcarata</name>
    <dbReference type="NCBI Taxonomy" id="392030"/>
    <lineage>
        <taxon>Eukaryota</taxon>
        <taxon>Metazoa</taxon>
        <taxon>Spiralia</taxon>
        <taxon>Gnathifera</taxon>
        <taxon>Rotifera</taxon>
        <taxon>Eurotatoria</taxon>
        <taxon>Bdelloidea</taxon>
        <taxon>Philodinida</taxon>
        <taxon>Philodinidae</taxon>
        <taxon>Rotaria</taxon>
    </lineage>
</organism>
<dbReference type="EMBL" id="CAJOBG010057096">
    <property type="protein sequence ID" value="CAF4525919.1"/>
    <property type="molecule type" value="Genomic_DNA"/>
</dbReference>
<dbReference type="AlphaFoldDB" id="A0A816VPA4"/>
<evidence type="ECO:0000313" key="2">
    <source>
        <dbReference type="EMBL" id="CAF4525919.1"/>
    </source>
</evidence>